<gene>
    <name evidence="7" type="ORF">POM88_011035</name>
</gene>
<evidence type="ECO:0000256" key="4">
    <source>
        <dbReference type="PROSITE-ProRule" id="PRU00325"/>
    </source>
</evidence>
<dbReference type="PANTHER" id="PTHR47718">
    <property type="entry name" value="OS01G0519700 PROTEIN"/>
    <property type="match status" value="1"/>
</dbReference>
<dbReference type="SMART" id="SM00575">
    <property type="entry name" value="ZnF_PMZ"/>
    <property type="match status" value="1"/>
</dbReference>
<accession>A0AAD8IVI8</accession>
<evidence type="ECO:0000256" key="5">
    <source>
        <dbReference type="SAM" id="MobiDB-lite"/>
    </source>
</evidence>
<evidence type="ECO:0000256" key="2">
    <source>
        <dbReference type="ARBA" id="ARBA00022771"/>
    </source>
</evidence>
<dbReference type="Pfam" id="PF04434">
    <property type="entry name" value="SWIM"/>
    <property type="match status" value="1"/>
</dbReference>
<proteinExistence type="predicted"/>
<dbReference type="InterPro" id="IPR018289">
    <property type="entry name" value="MULE_transposase_dom"/>
</dbReference>
<dbReference type="PROSITE" id="PS50966">
    <property type="entry name" value="ZF_SWIM"/>
    <property type="match status" value="1"/>
</dbReference>
<dbReference type="GO" id="GO:0008270">
    <property type="term" value="F:zinc ion binding"/>
    <property type="evidence" value="ECO:0007669"/>
    <property type="project" value="UniProtKB-KW"/>
</dbReference>
<keyword evidence="3" id="KW-0862">Zinc</keyword>
<dbReference type="InterPro" id="IPR006564">
    <property type="entry name" value="Znf_PMZ"/>
</dbReference>
<dbReference type="InterPro" id="IPR007527">
    <property type="entry name" value="Znf_SWIM"/>
</dbReference>
<dbReference type="Pfam" id="PF03101">
    <property type="entry name" value="FAR1"/>
    <property type="match status" value="1"/>
</dbReference>
<feature type="compositionally biased region" description="Basic residues" evidence="5">
    <location>
        <begin position="707"/>
        <end position="719"/>
    </location>
</feature>
<feature type="region of interest" description="Disordered" evidence="5">
    <location>
        <begin position="755"/>
        <end position="777"/>
    </location>
</feature>
<feature type="region of interest" description="Disordered" evidence="5">
    <location>
        <begin position="699"/>
        <end position="719"/>
    </location>
</feature>
<dbReference type="Pfam" id="PF10551">
    <property type="entry name" value="MULE"/>
    <property type="match status" value="1"/>
</dbReference>
<evidence type="ECO:0000256" key="1">
    <source>
        <dbReference type="ARBA" id="ARBA00022723"/>
    </source>
</evidence>
<dbReference type="InterPro" id="IPR004330">
    <property type="entry name" value="FAR1_DNA_bnd_dom"/>
</dbReference>
<comment type="caution">
    <text evidence="7">The sequence shown here is derived from an EMBL/GenBank/DDBJ whole genome shotgun (WGS) entry which is preliminary data.</text>
</comment>
<evidence type="ECO:0000259" key="6">
    <source>
        <dbReference type="PROSITE" id="PS50966"/>
    </source>
</evidence>
<keyword evidence="8" id="KW-1185">Reference proteome</keyword>
<dbReference type="EMBL" id="JAUIZM010000003">
    <property type="protein sequence ID" value="KAK1391979.1"/>
    <property type="molecule type" value="Genomic_DNA"/>
</dbReference>
<dbReference type="Proteomes" id="UP001237642">
    <property type="component" value="Unassembled WGS sequence"/>
</dbReference>
<keyword evidence="1" id="KW-0479">Metal-binding</keyword>
<evidence type="ECO:0000313" key="8">
    <source>
        <dbReference type="Proteomes" id="UP001237642"/>
    </source>
</evidence>
<sequence>MFIEEIDAGNYIVPLENDNSNFTYVQEEYMEAEDPNTNMSAQVQPILGQVFSTMDEAYHFYNTYALDKGFGIRMGDLARSRVTNEVIRKKFVCCKEGKKYLGDKRQVGKNVKHRRDTRTDCKAKMEISLKNGEWLVDKFYDVHNHDLTHTPSKVIKYRSHSKFHRTESCKNLISELHQNGLKSSDITKVVNVVTCSTEVDITPRQCYDYLRSERKNYVGKECYGIVKHFQEKAAMDDNHYFTMDLAKDGTLRSVFWADGRSRTSYLQFGDVVVFDVTYKTNKFKMPFAPFIGVNHHGQSILFGGALLEDETEDTFTWLFEQFLTCMFGKAPKAIITDQDAAMKISIKKVFPNAYHRFCAWHINKHVIENLQSYRARYTDFEETFSKWVKSKSIEEFENGWTTFQEKYVVEKGSWLYNMYDLRRHWVKVYMKEVFLAGMTTSGRSESINAFFDGYVNSNTMLSDFVIQYDKALASRRKKEEDEDFVTIDSCPTLLTGHPIEQQAGKYYTRNIYELFKKEWQNSFSYTHEKINKDIQLTNYIVGQHAVDKFLWRTVQYDASADLKVVCSCAKFETRGILCKHVLYLMRKKKLDAIPDHYILHRWTIGARYKADNSGKKRCATGDYYVTPMNIMLVRTKFSKALQNAMDFPAEIEDLDSYLDKFMDRQSKRRSSSTVGIKNNTNPSNADVNTIIDELQSHITIRDPSTSTKHKGRPKVATRKKSGLELAAEIKKKKTCGLCGKQGHYRTGCYKHEVKNGGGASKLSLQPPSSNFDGHAVS</sequence>
<reference evidence="7" key="2">
    <citation type="submission" date="2023-05" db="EMBL/GenBank/DDBJ databases">
        <authorList>
            <person name="Schelkunov M.I."/>
        </authorList>
    </citation>
    <scope>NUCLEOTIDE SEQUENCE</scope>
    <source>
        <strain evidence="7">Hsosn_3</strain>
        <tissue evidence="7">Leaf</tissue>
    </source>
</reference>
<evidence type="ECO:0000256" key="3">
    <source>
        <dbReference type="ARBA" id="ARBA00022833"/>
    </source>
</evidence>
<dbReference type="PANTHER" id="PTHR47718:SF7">
    <property type="entry name" value="PROTEIN FAR1-RELATED SEQUENCE"/>
    <property type="match status" value="1"/>
</dbReference>
<organism evidence="7 8">
    <name type="scientific">Heracleum sosnowskyi</name>
    <dbReference type="NCBI Taxonomy" id="360622"/>
    <lineage>
        <taxon>Eukaryota</taxon>
        <taxon>Viridiplantae</taxon>
        <taxon>Streptophyta</taxon>
        <taxon>Embryophyta</taxon>
        <taxon>Tracheophyta</taxon>
        <taxon>Spermatophyta</taxon>
        <taxon>Magnoliopsida</taxon>
        <taxon>eudicotyledons</taxon>
        <taxon>Gunneridae</taxon>
        <taxon>Pentapetalae</taxon>
        <taxon>asterids</taxon>
        <taxon>campanulids</taxon>
        <taxon>Apiales</taxon>
        <taxon>Apiaceae</taxon>
        <taxon>Apioideae</taxon>
        <taxon>apioid superclade</taxon>
        <taxon>Tordylieae</taxon>
        <taxon>Tordyliinae</taxon>
        <taxon>Heracleum</taxon>
    </lineage>
</organism>
<feature type="domain" description="SWIM-type" evidence="6">
    <location>
        <begin position="556"/>
        <end position="589"/>
    </location>
</feature>
<feature type="compositionally biased region" description="Polar residues" evidence="5">
    <location>
        <begin position="762"/>
        <end position="771"/>
    </location>
</feature>
<protein>
    <recommendedName>
        <fullName evidence="6">SWIM-type domain-containing protein</fullName>
    </recommendedName>
</protein>
<reference evidence="7" key="1">
    <citation type="submission" date="2023-02" db="EMBL/GenBank/DDBJ databases">
        <title>Genome of toxic invasive species Heracleum sosnowskyi carries increased number of genes despite the absence of recent whole-genome duplications.</title>
        <authorList>
            <person name="Schelkunov M."/>
            <person name="Shtratnikova V."/>
            <person name="Makarenko M."/>
            <person name="Klepikova A."/>
            <person name="Omelchenko D."/>
            <person name="Novikova G."/>
            <person name="Obukhova E."/>
            <person name="Bogdanov V."/>
            <person name="Penin A."/>
            <person name="Logacheva M."/>
        </authorList>
    </citation>
    <scope>NUCLEOTIDE SEQUENCE</scope>
    <source>
        <strain evidence="7">Hsosn_3</strain>
        <tissue evidence="7">Leaf</tissue>
    </source>
</reference>
<evidence type="ECO:0000313" key="7">
    <source>
        <dbReference type="EMBL" id="KAK1391979.1"/>
    </source>
</evidence>
<keyword evidence="2 4" id="KW-0863">Zinc-finger</keyword>
<dbReference type="AlphaFoldDB" id="A0AAD8IVI8"/>
<name>A0AAD8IVI8_9APIA</name>